<proteinExistence type="predicted"/>
<sequence>MKPTLDYTAKVTSKEQLNSLPFIMTPRLDVFDDAIEEMLQNTPEKLEAGLENEDKDWYGCI</sequence>
<name>A0ABR7VCN3_9FLAO</name>
<organism evidence="1 2">
    <name type="scientific">Maribacter arenosus</name>
    <dbReference type="NCBI Taxonomy" id="1854708"/>
    <lineage>
        <taxon>Bacteria</taxon>
        <taxon>Pseudomonadati</taxon>
        <taxon>Bacteroidota</taxon>
        <taxon>Flavobacteriia</taxon>
        <taxon>Flavobacteriales</taxon>
        <taxon>Flavobacteriaceae</taxon>
        <taxon>Maribacter</taxon>
    </lineage>
</organism>
<dbReference type="EMBL" id="JABTCG010000004">
    <property type="protein sequence ID" value="MBD0851425.1"/>
    <property type="molecule type" value="Genomic_DNA"/>
</dbReference>
<keyword evidence="2" id="KW-1185">Reference proteome</keyword>
<dbReference type="Proteomes" id="UP000598350">
    <property type="component" value="Unassembled WGS sequence"/>
</dbReference>
<gene>
    <name evidence="1" type="ORF">HPE63_12165</name>
</gene>
<protein>
    <submittedName>
        <fullName evidence="1">Uncharacterized protein</fullName>
    </submittedName>
</protein>
<comment type="caution">
    <text evidence="1">The sequence shown here is derived from an EMBL/GenBank/DDBJ whole genome shotgun (WGS) entry which is preliminary data.</text>
</comment>
<evidence type="ECO:0000313" key="1">
    <source>
        <dbReference type="EMBL" id="MBD0851425.1"/>
    </source>
</evidence>
<accession>A0ABR7VCN3</accession>
<evidence type="ECO:0000313" key="2">
    <source>
        <dbReference type="Proteomes" id="UP000598350"/>
    </source>
</evidence>
<dbReference type="RefSeq" id="WP_188314545.1">
    <property type="nucleotide sequence ID" value="NZ_JABTCG010000004.1"/>
</dbReference>
<reference evidence="1 2" key="1">
    <citation type="submission" date="2020-05" db="EMBL/GenBank/DDBJ databases">
        <title>The draft genome sequence of Maribacter arenosus CAU 1321.</title>
        <authorList>
            <person name="Mu L."/>
        </authorList>
    </citation>
    <scope>NUCLEOTIDE SEQUENCE [LARGE SCALE GENOMIC DNA]</scope>
    <source>
        <strain evidence="1 2">CAU 1321</strain>
    </source>
</reference>